<comment type="similarity">
    <text evidence="1 3">Belongs to the type-B carboxylesterase/lipase family.</text>
</comment>
<keyword evidence="6" id="KW-1185">Reference proteome</keyword>
<comment type="caution">
    <text evidence="5">The sequence shown here is derived from an EMBL/GenBank/DDBJ whole genome shotgun (WGS) entry which is preliminary data.</text>
</comment>
<protein>
    <recommendedName>
        <fullName evidence="3">Carboxylic ester hydrolase</fullName>
        <ecNumber evidence="3">3.1.1.-</ecNumber>
    </recommendedName>
</protein>
<dbReference type="InterPro" id="IPR029058">
    <property type="entry name" value="AB_hydrolase_fold"/>
</dbReference>
<dbReference type="PANTHER" id="PTHR11559">
    <property type="entry name" value="CARBOXYLESTERASE"/>
    <property type="match status" value="1"/>
</dbReference>
<dbReference type="GO" id="GO:0016787">
    <property type="term" value="F:hydrolase activity"/>
    <property type="evidence" value="ECO:0007669"/>
    <property type="project" value="UniProtKB-KW"/>
</dbReference>
<dbReference type="Gene3D" id="3.40.50.1820">
    <property type="entry name" value="alpha/beta hydrolase"/>
    <property type="match status" value="1"/>
</dbReference>
<dbReference type="InterPro" id="IPR002018">
    <property type="entry name" value="CarbesteraseB"/>
</dbReference>
<dbReference type="EC" id="3.1.1.-" evidence="3"/>
<dbReference type="SUPFAM" id="SSF53474">
    <property type="entry name" value="alpha/beta-Hydrolases"/>
    <property type="match status" value="1"/>
</dbReference>
<dbReference type="Pfam" id="PF00135">
    <property type="entry name" value="COesterase"/>
    <property type="match status" value="1"/>
</dbReference>
<evidence type="ECO:0000256" key="1">
    <source>
        <dbReference type="ARBA" id="ARBA00005964"/>
    </source>
</evidence>
<dbReference type="RefSeq" id="XP_060340073.1">
    <property type="nucleotide sequence ID" value="XM_060465398.1"/>
</dbReference>
<keyword evidence="2 3" id="KW-0378">Hydrolase</keyword>
<feature type="domain" description="Carboxylesterase type B" evidence="4">
    <location>
        <begin position="41"/>
        <end position="529"/>
    </location>
</feature>
<dbReference type="AlphaFoldDB" id="A0AA39U980"/>
<evidence type="ECO:0000259" key="4">
    <source>
        <dbReference type="Pfam" id="PF00135"/>
    </source>
</evidence>
<dbReference type="InterPro" id="IPR050309">
    <property type="entry name" value="Type-B_Carboxylest/Lipase"/>
</dbReference>
<evidence type="ECO:0000256" key="3">
    <source>
        <dbReference type="RuleBase" id="RU361235"/>
    </source>
</evidence>
<proteinExistence type="inferred from homology"/>
<evidence type="ECO:0000313" key="5">
    <source>
        <dbReference type="EMBL" id="KAK0470280.1"/>
    </source>
</evidence>
<dbReference type="Proteomes" id="UP001175211">
    <property type="component" value="Unassembled WGS sequence"/>
</dbReference>
<dbReference type="InterPro" id="IPR019826">
    <property type="entry name" value="Carboxylesterase_B_AS"/>
</dbReference>
<dbReference type="PROSITE" id="PS00122">
    <property type="entry name" value="CARBOXYLESTERASE_B_1"/>
    <property type="match status" value="1"/>
</dbReference>
<dbReference type="EMBL" id="JAUEPS010000001">
    <property type="protein sequence ID" value="KAK0470280.1"/>
    <property type="molecule type" value="Genomic_DNA"/>
</dbReference>
<organism evidence="5 6">
    <name type="scientific">Armillaria tabescens</name>
    <name type="common">Ringless honey mushroom</name>
    <name type="synonym">Agaricus tabescens</name>
    <dbReference type="NCBI Taxonomy" id="1929756"/>
    <lineage>
        <taxon>Eukaryota</taxon>
        <taxon>Fungi</taxon>
        <taxon>Dikarya</taxon>
        <taxon>Basidiomycota</taxon>
        <taxon>Agaricomycotina</taxon>
        <taxon>Agaricomycetes</taxon>
        <taxon>Agaricomycetidae</taxon>
        <taxon>Agaricales</taxon>
        <taxon>Marasmiineae</taxon>
        <taxon>Physalacriaceae</taxon>
        <taxon>Desarmillaria</taxon>
    </lineage>
</organism>
<gene>
    <name evidence="5" type="ORF">EV420DRAFT_103024</name>
</gene>
<dbReference type="GeneID" id="85348946"/>
<evidence type="ECO:0000313" key="6">
    <source>
        <dbReference type="Proteomes" id="UP001175211"/>
    </source>
</evidence>
<name>A0AA39U980_ARMTA</name>
<evidence type="ECO:0000256" key="2">
    <source>
        <dbReference type="ARBA" id="ARBA00022801"/>
    </source>
</evidence>
<accession>A0AA39U980</accession>
<sequence length="551" mass="60416">MPIYHPQLFAPASTAFTRLTLLIALLSWLVQFLVFANNRLIVDTGYAKYRGNLSYPDTVAYLGIPYAEPPLGDRRFRAPIPLDTARIAQEADGAIFDAASYPNFCIQGSTGAGDAGGAGSEDCLKVNIYSPINGSDLPVLVYIHGGAYVYGNPANFPFDHWVHQSPNVVIVSIYYRLSSFGFLAIPEFADSTNGDFNVGFLDQIQALKWVKRYIRAFGGDPSRVTINGQSAGGSSVELHLVAHEDESLFSGAIVQSAYRAPLPFPEQQRPLFDFYAKRAGCGSGSLDFKLQCLREADVSALAHAQDAAASGEFAGPYNVFHPVVDGKIFTEFPTVSMALGHFARVPLIVGATSNESYAPGYDIPSSLKILFPGLDEQDTSEYLLAYPSSDFDSEEQRLAAATGESLNRCCRQILASAYSSQTINTWAYRYNQPNPTSGSPTIVAHAAENWMMFLGSNTGYNGSATFSPMTPEETAFSQELIAYWLSFVRAQDPNTFKLKRSPSWDRFSLDEERQIVLQQNTTTNGSFVELADEKEVARCQFVASKVEKEQN</sequence>
<reference evidence="5" key="1">
    <citation type="submission" date="2023-06" db="EMBL/GenBank/DDBJ databases">
        <authorList>
            <consortium name="Lawrence Berkeley National Laboratory"/>
            <person name="Ahrendt S."/>
            <person name="Sahu N."/>
            <person name="Indic B."/>
            <person name="Wong-Bajracharya J."/>
            <person name="Merenyi Z."/>
            <person name="Ke H.-M."/>
            <person name="Monk M."/>
            <person name="Kocsube S."/>
            <person name="Drula E."/>
            <person name="Lipzen A."/>
            <person name="Balint B."/>
            <person name="Henrissat B."/>
            <person name="Andreopoulos B."/>
            <person name="Martin F.M."/>
            <person name="Harder C.B."/>
            <person name="Rigling D."/>
            <person name="Ford K.L."/>
            <person name="Foster G.D."/>
            <person name="Pangilinan J."/>
            <person name="Papanicolaou A."/>
            <person name="Barry K."/>
            <person name="LaButti K."/>
            <person name="Viragh M."/>
            <person name="Koriabine M."/>
            <person name="Yan M."/>
            <person name="Riley R."/>
            <person name="Champramary S."/>
            <person name="Plett K.L."/>
            <person name="Tsai I.J."/>
            <person name="Slot J."/>
            <person name="Sipos G."/>
            <person name="Plett J."/>
            <person name="Nagy L.G."/>
            <person name="Grigoriev I.V."/>
        </authorList>
    </citation>
    <scope>NUCLEOTIDE SEQUENCE</scope>
    <source>
        <strain evidence="5">CCBAS 213</strain>
    </source>
</reference>